<name>L0P1Q1_PHYED</name>
<protein>
    <submittedName>
        <fullName evidence="2">PH01B035L11.16 protein</fullName>
    </submittedName>
</protein>
<feature type="compositionally biased region" description="Polar residues" evidence="1">
    <location>
        <begin position="51"/>
        <end position="67"/>
    </location>
</feature>
<feature type="compositionally biased region" description="Polar residues" evidence="1">
    <location>
        <begin position="97"/>
        <end position="110"/>
    </location>
</feature>
<feature type="compositionally biased region" description="Polar residues" evidence="1">
    <location>
        <begin position="123"/>
        <end position="141"/>
    </location>
</feature>
<dbReference type="EMBL" id="FO203441">
    <property type="protein sequence ID" value="CCI55371.1"/>
    <property type="molecule type" value="Genomic_DNA"/>
</dbReference>
<feature type="region of interest" description="Disordered" evidence="1">
    <location>
        <begin position="27"/>
        <end position="210"/>
    </location>
</feature>
<feature type="compositionally biased region" description="Basic residues" evidence="1">
    <location>
        <begin position="180"/>
        <end position="195"/>
    </location>
</feature>
<evidence type="ECO:0000256" key="1">
    <source>
        <dbReference type="SAM" id="MobiDB-lite"/>
    </source>
</evidence>
<accession>L0P1Q1</accession>
<evidence type="ECO:0000313" key="2">
    <source>
        <dbReference type="EMBL" id="CCI55371.1"/>
    </source>
</evidence>
<sequence length="210" mass="22961">MGKGKSHCPSQPDAIPLYKASFPSLLLTKPHIKPPPSHFFSAERQAAPRTPQGQQEPKSTQSIATIHNHTHQEHKEEDKQRGQEGETTTGGHHSRKGQQQSHLKPTTSPDNKLRQQVKKMGRNQAQDWATTPKTGSDTQPQGCGLGTEPGSRAALGQAGGLGTKAARGRWHAGRGGGWRLSRRHGGRRRKARPSRARGVTRAQARTRERG</sequence>
<organism evidence="2">
    <name type="scientific">Phyllostachys edulis</name>
    <name type="common">Tortoise shell bamboo</name>
    <name type="synonym">Bambusa edulis</name>
    <dbReference type="NCBI Taxonomy" id="38705"/>
    <lineage>
        <taxon>Eukaryota</taxon>
        <taxon>Viridiplantae</taxon>
        <taxon>Streptophyta</taxon>
        <taxon>Embryophyta</taxon>
        <taxon>Tracheophyta</taxon>
        <taxon>Spermatophyta</taxon>
        <taxon>Magnoliopsida</taxon>
        <taxon>Liliopsida</taxon>
        <taxon>Poales</taxon>
        <taxon>Poaceae</taxon>
        <taxon>BOP clade</taxon>
        <taxon>Bambusoideae</taxon>
        <taxon>Arundinarodae</taxon>
        <taxon>Arundinarieae</taxon>
        <taxon>Arundinariinae</taxon>
        <taxon>Phyllostachys</taxon>
    </lineage>
</organism>
<gene>
    <name evidence="2" type="primary">PH01B035L11.16</name>
</gene>
<reference evidence="2" key="1">
    <citation type="submission" date="2012-05" db="EMBL/GenBank/DDBJ databases">
        <authorList>
            <person name="Han B."/>
            <person name="Lu Y."/>
            <person name="Feng Q."/>
            <person name="Zhao Q."/>
            <person name="Lu T.T."/>
            <person name="Li Y."/>
            <person name="Liu K.Y."/>
            <person name="Huang X.H."/>
            <person name="Fan D.L."/>
            <person name="Weng Q.J."/>
            <person name="Zhang L."/>
            <person name="Lu Y.Q."/>
            <person name="Guo Y.L."/>
            <person name="Li W.J."/>
            <person name="Zhou C.C."/>
            <person name="Lu H.Y."/>
            <person name="Huang T."/>
            <person name="Zhu C.R."/>
            <person name="Zhao Y."/>
            <person name="Hu T."/>
            <person name="Yao N."/>
        </authorList>
    </citation>
    <scope>NUCLEOTIDE SEQUENCE</scope>
</reference>
<dbReference type="AlphaFoldDB" id="L0P1Q1"/>
<feature type="compositionally biased region" description="Basic and acidic residues" evidence="1">
    <location>
        <begin position="70"/>
        <end position="84"/>
    </location>
</feature>
<proteinExistence type="predicted"/>